<evidence type="ECO:0000256" key="1">
    <source>
        <dbReference type="SAM" id="MobiDB-lite"/>
    </source>
</evidence>
<dbReference type="Gene3D" id="1.10.238.10">
    <property type="entry name" value="EF-hand"/>
    <property type="match status" value="1"/>
</dbReference>
<feature type="domain" description="EF-hand" evidence="3">
    <location>
        <begin position="63"/>
        <end position="78"/>
    </location>
</feature>
<evidence type="ECO:0000259" key="3">
    <source>
        <dbReference type="Pfam" id="PF13202"/>
    </source>
</evidence>
<dbReference type="GO" id="GO:0005509">
    <property type="term" value="F:calcium ion binding"/>
    <property type="evidence" value="ECO:0007669"/>
    <property type="project" value="InterPro"/>
</dbReference>
<dbReference type="OrthoDB" id="6028157at2"/>
<dbReference type="STRING" id="428993.SAMN06296058_0560"/>
<accession>A0A1T5J651</accession>
<dbReference type="RefSeq" id="WP_079722948.1">
    <property type="nucleotide sequence ID" value="NZ_BMCL01000003.1"/>
</dbReference>
<reference evidence="4 5" key="1">
    <citation type="submission" date="2017-02" db="EMBL/GenBank/DDBJ databases">
        <authorList>
            <person name="Peterson S.W."/>
        </authorList>
    </citation>
    <scope>NUCLEOTIDE SEQUENCE [LARGE SCALE GENOMIC DNA]</scope>
    <source>
        <strain evidence="4 5">P15</strain>
    </source>
</reference>
<proteinExistence type="predicted"/>
<gene>
    <name evidence="4" type="ORF">SAMN06296058_0560</name>
</gene>
<dbReference type="InterPro" id="IPR002048">
    <property type="entry name" value="EF_hand_dom"/>
</dbReference>
<dbReference type="SUPFAM" id="SSF47473">
    <property type="entry name" value="EF-hand"/>
    <property type="match status" value="1"/>
</dbReference>
<keyword evidence="2" id="KW-0732">Signal</keyword>
<protein>
    <submittedName>
        <fullName evidence="4">EF hand</fullName>
    </submittedName>
</protein>
<feature type="chain" id="PRO_5011984471" evidence="2">
    <location>
        <begin position="30"/>
        <end position="139"/>
    </location>
</feature>
<keyword evidence="5" id="KW-1185">Reference proteome</keyword>
<feature type="region of interest" description="Disordered" evidence="1">
    <location>
        <begin position="109"/>
        <end position="139"/>
    </location>
</feature>
<dbReference type="InterPro" id="IPR011992">
    <property type="entry name" value="EF-hand-dom_pair"/>
</dbReference>
<dbReference type="AlphaFoldDB" id="A0A1T5J651"/>
<dbReference type="PROSITE" id="PS00018">
    <property type="entry name" value="EF_HAND_1"/>
    <property type="match status" value="2"/>
</dbReference>
<dbReference type="EMBL" id="FUZV01000001">
    <property type="protein sequence ID" value="SKC47027.1"/>
    <property type="molecule type" value="Genomic_DNA"/>
</dbReference>
<evidence type="ECO:0000313" key="5">
    <source>
        <dbReference type="Proteomes" id="UP000190341"/>
    </source>
</evidence>
<feature type="signal peptide" evidence="2">
    <location>
        <begin position="1"/>
        <end position="29"/>
    </location>
</feature>
<evidence type="ECO:0000256" key="2">
    <source>
        <dbReference type="SAM" id="SignalP"/>
    </source>
</evidence>
<dbReference type="Pfam" id="PF13202">
    <property type="entry name" value="EF-hand_5"/>
    <property type="match status" value="2"/>
</dbReference>
<feature type="region of interest" description="Disordered" evidence="1">
    <location>
        <begin position="44"/>
        <end position="74"/>
    </location>
</feature>
<name>A0A1T5J651_9GAMM</name>
<evidence type="ECO:0000313" key="4">
    <source>
        <dbReference type="EMBL" id="SKC47027.1"/>
    </source>
</evidence>
<organism evidence="4 5">
    <name type="scientific">Pseudoxanthomonas indica</name>
    <dbReference type="NCBI Taxonomy" id="428993"/>
    <lineage>
        <taxon>Bacteria</taxon>
        <taxon>Pseudomonadati</taxon>
        <taxon>Pseudomonadota</taxon>
        <taxon>Gammaproteobacteria</taxon>
        <taxon>Lysobacterales</taxon>
        <taxon>Lysobacteraceae</taxon>
        <taxon>Pseudoxanthomonas</taxon>
    </lineage>
</organism>
<sequence>MSKSNSKSTTLAACTVLASGIVLAGSAFAMQPLAQGYLLAAPESAAAPASDGKGGEGKCGLAKADTDKDGKVSSAEFATAHPDAPADKFAGIDTNKDGFLDAAEVKAHKGEGKCGEGKCGEGKCGADGEKKADDKKTTP</sequence>
<dbReference type="InterPro" id="IPR018247">
    <property type="entry name" value="EF_Hand_1_Ca_BS"/>
</dbReference>
<dbReference type="Proteomes" id="UP000190341">
    <property type="component" value="Unassembled WGS sequence"/>
</dbReference>
<feature type="domain" description="EF-hand" evidence="3">
    <location>
        <begin position="92"/>
        <end position="106"/>
    </location>
</feature>